<evidence type="ECO:0000256" key="5">
    <source>
        <dbReference type="ARBA" id="ARBA00022692"/>
    </source>
</evidence>
<evidence type="ECO:0000256" key="4">
    <source>
        <dbReference type="ARBA" id="ARBA00022475"/>
    </source>
</evidence>
<dbReference type="InterPro" id="IPR013525">
    <property type="entry name" value="ABC2_TM"/>
</dbReference>
<dbReference type="InterPro" id="IPR051449">
    <property type="entry name" value="ABC-2_transporter_component"/>
</dbReference>
<evidence type="ECO:0000256" key="8">
    <source>
        <dbReference type="SAM" id="Phobius"/>
    </source>
</evidence>
<feature type="transmembrane region" description="Helical" evidence="8">
    <location>
        <begin position="308"/>
        <end position="331"/>
    </location>
</feature>
<dbReference type="PROSITE" id="PS51012">
    <property type="entry name" value="ABC_TM2"/>
    <property type="match status" value="1"/>
</dbReference>
<dbReference type="Pfam" id="PF12698">
    <property type="entry name" value="ABC2_membrane_3"/>
    <property type="match status" value="1"/>
</dbReference>
<dbReference type="GO" id="GO:0005886">
    <property type="term" value="C:plasma membrane"/>
    <property type="evidence" value="ECO:0007669"/>
    <property type="project" value="UniProtKB-SubCell"/>
</dbReference>
<keyword evidence="5 8" id="KW-0812">Transmembrane</keyword>
<evidence type="ECO:0000259" key="9">
    <source>
        <dbReference type="PROSITE" id="PS51012"/>
    </source>
</evidence>
<reference evidence="10" key="1">
    <citation type="submission" date="2016-09" db="EMBL/GenBank/DDBJ databases">
        <authorList>
            <person name="Capua I."/>
            <person name="De Benedictis P."/>
            <person name="Joannis T."/>
            <person name="Lombin L.H."/>
            <person name="Cattoli G."/>
        </authorList>
    </citation>
    <scope>NUCLEOTIDE SEQUENCE</scope>
    <source>
        <strain evidence="10">B9</strain>
    </source>
</reference>
<organism evidence="10">
    <name type="scientific">Cupriavidus necator</name>
    <name type="common">Alcaligenes eutrophus</name>
    <name type="synonym">Ralstonia eutropha</name>
    <dbReference type="NCBI Taxonomy" id="106590"/>
    <lineage>
        <taxon>Bacteria</taxon>
        <taxon>Pseudomonadati</taxon>
        <taxon>Pseudomonadota</taxon>
        <taxon>Betaproteobacteria</taxon>
        <taxon>Burkholderiales</taxon>
        <taxon>Burkholderiaceae</taxon>
        <taxon>Cupriavidus</taxon>
    </lineage>
</organism>
<evidence type="ECO:0000256" key="6">
    <source>
        <dbReference type="ARBA" id="ARBA00022989"/>
    </source>
</evidence>
<evidence type="ECO:0000256" key="1">
    <source>
        <dbReference type="ARBA" id="ARBA00004651"/>
    </source>
</evidence>
<dbReference type="RefSeq" id="WP_340522939.1">
    <property type="nucleotide sequence ID" value="NZ_FMSH01000131.1"/>
</dbReference>
<feature type="transmembrane region" description="Helical" evidence="8">
    <location>
        <begin position="35"/>
        <end position="55"/>
    </location>
</feature>
<comment type="subcellular location">
    <subcellularLocation>
        <location evidence="1">Cell membrane</location>
        <topology evidence="1">Multi-pass membrane protein</topology>
    </subcellularLocation>
</comment>
<evidence type="ECO:0000256" key="2">
    <source>
        <dbReference type="ARBA" id="ARBA00007783"/>
    </source>
</evidence>
<comment type="similarity">
    <text evidence="2">Belongs to the ABC-2 integral membrane protein family.</text>
</comment>
<proteinExistence type="inferred from homology"/>
<dbReference type="PANTHER" id="PTHR30294:SF29">
    <property type="entry name" value="MULTIDRUG ABC TRANSPORTER PERMEASE YBHS-RELATED"/>
    <property type="match status" value="1"/>
</dbReference>
<keyword evidence="3" id="KW-0813">Transport</keyword>
<dbReference type="EMBL" id="FMSH01000131">
    <property type="protein sequence ID" value="SCU74969.1"/>
    <property type="molecule type" value="Genomic_DNA"/>
</dbReference>
<dbReference type="PANTHER" id="PTHR30294">
    <property type="entry name" value="MEMBRANE COMPONENT OF ABC TRANSPORTER YHHJ-RELATED"/>
    <property type="match status" value="1"/>
</dbReference>
<name>A0A1K0ICR7_CUPNE</name>
<feature type="transmembrane region" description="Helical" evidence="8">
    <location>
        <begin position="364"/>
        <end position="382"/>
    </location>
</feature>
<feature type="transmembrane region" description="Helical" evidence="8">
    <location>
        <begin position="242"/>
        <end position="264"/>
    </location>
</feature>
<feature type="transmembrane region" description="Helical" evidence="8">
    <location>
        <begin position="194"/>
        <end position="215"/>
    </location>
</feature>
<feature type="transmembrane region" description="Helical" evidence="8">
    <location>
        <begin position="276"/>
        <end position="296"/>
    </location>
</feature>
<protein>
    <submittedName>
        <fullName evidence="10">Inner membrane transport permease YbhS</fullName>
    </submittedName>
</protein>
<accession>A0A1K0ICR7</accession>
<evidence type="ECO:0000313" key="10">
    <source>
        <dbReference type="EMBL" id="SCU74969.1"/>
    </source>
</evidence>
<gene>
    <name evidence="10" type="primary">ybhS</name>
    <name evidence="10" type="ORF">CNECB9_2160028</name>
</gene>
<dbReference type="GO" id="GO:0140359">
    <property type="term" value="F:ABC-type transporter activity"/>
    <property type="evidence" value="ECO:0007669"/>
    <property type="project" value="InterPro"/>
</dbReference>
<feature type="domain" description="ABC transmembrane type-2" evidence="9">
    <location>
        <begin position="156"/>
        <end position="385"/>
    </location>
</feature>
<keyword evidence="6 8" id="KW-1133">Transmembrane helix</keyword>
<keyword evidence="4" id="KW-1003">Cell membrane</keyword>
<evidence type="ECO:0000256" key="3">
    <source>
        <dbReference type="ARBA" id="ARBA00022448"/>
    </source>
</evidence>
<evidence type="ECO:0000256" key="7">
    <source>
        <dbReference type="ARBA" id="ARBA00023136"/>
    </source>
</evidence>
<dbReference type="Gene3D" id="3.40.1710.10">
    <property type="entry name" value="abc type-2 transporter like domain"/>
    <property type="match status" value="1"/>
</dbReference>
<keyword evidence="7 8" id="KW-0472">Membrane</keyword>
<dbReference type="AlphaFoldDB" id="A0A1K0ICR7"/>
<sequence length="387" mass="43107">MTAAARTPAAQQRFSLQRWWSIVLKEFLQLRRDRVTFGMIIGLPIMQLLLFGFAINTDPRHLPTAVIAADQSEFTRSFIASMEQSTYFKLVGTLPDEQAGREALMKGEVQFVLTIPPDFTRRLLRGERPALLVEADATDPSATGQAIAALPQLPYRVATHDLKGPLAPLAGGKPPFDVQVQRLYNPEGITQYNIIPGLMGVILTMTMVMMTGLAMTRERERGTMENLLATPVRPLEVMTGKIVPYIFIGLIQSTIVLLAARWIFSVPFVGSVLAVYLAALLFIAANLTVGITLSSLAQNQLQAMQLTFFYFLPNILLSGFMFPFAGMPGWAQAIGNILPMTYFHRMVRGILLKGNGWVELWPNVWPMALFIVVVMAIAVRFYRRTLD</sequence>
<dbReference type="InterPro" id="IPR047817">
    <property type="entry name" value="ABC2_TM_bact-type"/>
</dbReference>